<sequence length="1211" mass="137074">KDNSEAEYPVNAFGSFHTKEGRTFLEDEYIPHLAKKLDQAVQTADSHKILVYVRALGNCGHRKILKIFKPYLEGDKQCSQFQRLQMVVALDHLAENKPAVARSVSYKIYQNAAETKEVRVAAVYQLMRTDPPASMIQSMAEYTNYDTDEHVNAAVKSWIESAAELEGDEYADLASKCKAALPLLTEDDYGFQQSHAHIRSKVRDEVNLQYLNELEIIGSDDSYIPQGLLYSFSKSLNGANRDIVLAEALVSSIDELTNVISQQLEQTKKNEQQKADATANENKPFSSSNVIKKLNMQFDEREQLEGAIRVSLGEAERYFTFNNRSLENLPQDVQDWENELRAGKKISYTKLVSKHEATIAFPTIMGLPVIFKSEYPSLIRVEGEVKAQAKPQISNGKSLRAPRSARAQGYVRAVLAGKIQSSISFITPHDHQQYSAGYDRNAQAYIPVRFDVDVDVENQKLAAQIEPLEAKGTVDIFHYSAQPYVAQEDILDLKPSSKSNDYQPIRDDQLEQIKTSFGKHSTGMSFGFEYESDEPIHARRWLHEQLHSDDPISSLLASINDDDELAYTSMNISYQGERSIAYKVLLRLNYKSEEHDEQPAPDKSINWNQIPQKHDERVKYFLEAVASQIRSASASAGEADVKFQGDHNYHYTATYGYANSPVDERSRFLAQVNRKFSNANAKPFKVTVDSSGKTPNTNGLDYVYAKNFDPTSTNEIYVTVGENYDNSAKFAVKAKLSQSQERQQYVDQTFEAQQCKSDMQQGNTQLPECANATAEANLLDQISAEIKYRQIGKETRENVQNAYQFLSHMFYEFIEENNVNMSGMEENGKLKVDIEFENDLSSVNVSVQAKETDIQAVEIPLSELEQALYVVHPVFSASERAWGELNNEQVYLPFCTVDANAVSTFDNRTYPAELVPSWTVAFHYVPDYAQHKNIDPEQQREQMQVEEHLVLVRGQRRRQLKITARSPDTQGKLVEIDLLTNKSGRVEAQVDGQEQQFDQNQAAHVENNYILIYELPNNEVKVEIGDDYYVIFDGERAKITVTDDKFNNALRGLCGTFDGDETTDLTGPQNCVLSDPQEFVEHYTLDFINPNGRCVKKEQHYVSVISQRDIGESSNNRHAAKSKKSSGSCTKHQTQYTEQGNQICFSLRPLPVCKSSCKAENVIAKDVQVHCIEKNNVAQLWTKQIDKGASPDFSLKPAHKYIQFKVPQKCH</sequence>
<protein>
    <recommendedName>
        <fullName evidence="8">VWFD domain-containing protein</fullName>
    </recommendedName>
</protein>
<evidence type="ECO:0008006" key="8">
    <source>
        <dbReference type="Google" id="ProtNLM"/>
    </source>
</evidence>
<name>A0A0T6B0V4_9SCAR</name>
<evidence type="ECO:0000259" key="4">
    <source>
        <dbReference type="SMART" id="SM00216"/>
    </source>
</evidence>
<dbReference type="GO" id="GO:0005319">
    <property type="term" value="F:lipid transporter activity"/>
    <property type="evidence" value="ECO:0007669"/>
    <property type="project" value="InterPro"/>
</dbReference>
<keyword evidence="1" id="KW-1015">Disulfide bond</keyword>
<dbReference type="Proteomes" id="UP000051574">
    <property type="component" value="Unassembled WGS sequence"/>
</dbReference>
<dbReference type="SMART" id="SM01169">
    <property type="entry name" value="DUF1943"/>
    <property type="match status" value="1"/>
</dbReference>
<dbReference type="InterPro" id="IPR001846">
    <property type="entry name" value="VWF_type-D"/>
</dbReference>
<dbReference type="PANTHER" id="PTHR23345">
    <property type="entry name" value="VITELLOGENIN-RELATED"/>
    <property type="match status" value="1"/>
</dbReference>
<evidence type="ECO:0000313" key="6">
    <source>
        <dbReference type="EMBL" id="KRT80993.1"/>
    </source>
</evidence>
<comment type="caution">
    <text evidence="6">The sequence shown here is derived from an EMBL/GenBank/DDBJ whole genome shotgun (WGS) entry which is preliminary data.</text>
</comment>
<organism evidence="6 7">
    <name type="scientific">Oryctes borbonicus</name>
    <dbReference type="NCBI Taxonomy" id="1629725"/>
    <lineage>
        <taxon>Eukaryota</taxon>
        <taxon>Metazoa</taxon>
        <taxon>Ecdysozoa</taxon>
        <taxon>Arthropoda</taxon>
        <taxon>Hexapoda</taxon>
        <taxon>Insecta</taxon>
        <taxon>Pterygota</taxon>
        <taxon>Neoptera</taxon>
        <taxon>Endopterygota</taxon>
        <taxon>Coleoptera</taxon>
        <taxon>Polyphaga</taxon>
        <taxon>Scarabaeiformia</taxon>
        <taxon>Scarabaeidae</taxon>
        <taxon>Dynastinae</taxon>
        <taxon>Oryctes</taxon>
    </lineage>
</organism>
<gene>
    <name evidence="6" type="ORF">AMK59_5996</name>
</gene>
<proteinExistence type="predicted"/>
<evidence type="ECO:0000256" key="1">
    <source>
        <dbReference type="ARBA" id="ARBA00023157"/>
    </source>
</evidence>
<dbReference type="InterPro" id="IPR015819">
    <property type="entry name" value="Lipid_transp_b-sht_shell"/>
</dbReference>
<dbReference type="Pfam" id="PF01347">
    <property type="entry name" value="Vitellogenin_N"/>
    <property type="match status" value="1"/>
</dbReference>
<dbReference type="SUPFAM" id="SSF48431">
    <property type="entry name" value="Lipovitellin-phosvitin complex, superhelical domain"/>
    <property type="match status" value="1"/>
</dbReference>
<dbReference type="SMART" id="SM00216">
    <property type="entry name" value="VWD"/>
    <property type="match status" value="1"/>
</dbReference>
<dbReference type="Pfam" id="PF00094">
    <property type="entry name" value="VWD"/>
    <property type="match status" value="1"/>
</dbReference>
<dbReference type="InterPro" id="IPR050733">
    <property type="entry name" value="Vitellogenin/Apolipophorin"/>
</dbReference>
<evidence type="ECO:0000313" key="7">
    <source>
        <dbReference type="Proteomes" id="UP000051574"/>
    </source>
</evidence>
<dbReference type="InterPro" id="IPR015255">
    <property type="entry name" value="Vitellinogen_open_b-sht"/>
</dbReference>
<reference evidence="6 7" key="1">
    <citation type="submission" date="2015-09" db="EMBL/GenBank/DDBJ databases">
        <title>Draft genome of the scarab beetle Oryctes borbonicus.</title>
        <authorList>
            <person name="Meyer J.M."/>
            <person name="Markov G.V."/>
            <person name="Baskaran P."/>
            <person name="Herrmann M."/>
            <person name="Sommer R.J."/>
            <person name="Roedelsperger C."/>
        </authorList>
    </citation>
    <scope>NUCLEOTIDE SEQUENCE [LARGE SCALE GENOMIC DNA]</scope>
    <source>
        <strain evidence="6">OB123</strain>
        <tissue evidence="6">Whole animal</tissue>
    </source>
</reference>
<keyword evidence="7" id="KW-1185">Reference proteome</keyword>
<feature type="domain" description="Vitellinogen open beta-sheet" evidence="5">
    <location>
        <begin position="192"/>
        <end position="486"/>
    </location>
</feature>
<feature type="domain" description="VWFD" evidence="4">
    <location>
        <begin position="884"/>
        <end position="1070"/>
    </location>
</feature>
<keyword evidence="2" id="KW-0325">Glycoprotein</keyword>
<dbReference type="GO" id="GO:0045735">
    <property type="term" value="F:nutrient reservoir activity"/>
    <property type="evidence" value="ECO:0007669"/>
    <property type="project" value="UniProtKB-KW"/>
</dbReference>
<evidence type="ECO:0000256" key="3">
    <source>
        <dbReference type="SAM" id="MobiDB-lite"/>
    </source>
</evidence>
<dbReference type="PANTHER" id="PTHR23345:SF15">
    <property type="entry name" value="VITELLOGENIN 1-RELATED"/>
    <property type="match status" value="1"/>
</dbReference>
<feature type="region of interest" description="Disordered" evidence="3">
    <location>
        <begin position="1112"/>
        <end position="1133"/>
    </location>
</feature>
<dbReference type="InterPro" id="IPR011030">
    <property type="entry name" value="Lipovitellin_superhlx_dom"/>
</dbReference>
<dbReference type="Gene3D" id="1.25.10.20">
    <property type="entry name" value="Vitellinogen, superhelical"/>
    <property type="match status" value="1"/>
</dbReference>
<dbReference type="AlphaFoldDB" id="A0A0T6B0V4"/>
<accession>A0A0T6B0V4</accession>
<feature type="non-terminal residue" evidence="6">
    <location>
        <position position="1"/>
    </location>
</feature>
<evidence type="ECO:0000256" key="2">
    <source>
        <dbReference type="ARBA" id="ARBA00023180"/>
    </source>
</evidence>
<dbReference type="EMBL" id="LJIG01016307">
    <property type="protein sequence ID" value="KRT80993.1"/>
    <property type="molecule type" value="Genomic_DNA"/>
</dbReference>
<dbReference type="SUPFAM" id="SSF56968">
    <property type="entry name" value="Lipovitellin-phosvitin complex, beta-sheet shell regions"/>
    <property type="match status" value="1"/>
</dbReference>
<dbReference type="Pfam" id="PF09172">
    <property type="entry name" value="Vit_open_b-sht"/>
    <property type="match status" value="1"/>
</dbReference>
<dbReference type="OrthoDB" id="160294at2759"/>
<evidence type="ECO:0000259" key="5">
    <source>
        <dbReference type="SMART" id="SM01169"/>
    </source>
</evidence>
<dbReference type="Gene3D" id="2.20.80.10">
    <property type="entry name" value="Lipovitellin-phosvitin complex, chain A, domain 4"/>
    <property type="match status" value="1"/>
</dbReference>
<dbReference type="InterPro" id="IPR001747">
    <property type="entry name" value="Vitellogenin_N"/>
</dbReference>